<sequence>MAQALHRFDASGVVTSVAATDVDRRYHDAIELARDELTGGRYIDGDLATAAVDEHPGAQAALDVLNNALAGRPLAAVQEGRGDA</sequence>
<evidence type="ECO:0000313" key="1">
    <source>
        <dbReference type="EMBL" id="EHN09398.1"/>
    </source>
</evidence>
<comment type="caution">
    <text evidence="1">The sequence shown here is derived from an EMBL/GenBank/DDBJ whole genome shotgun (WGS) entry which is preliminary data.</text>
</comment>
<protein>
    <submittedName>
        <fullName evidence="1">Uncharacterized protein</fullName>
    </submittedName>
</protein>
<accession>H0EA58</accession>
<name>H0EA58_9ACTN</name>
<evidence type="ECO:0000313" key="2">
    <source>
        <dbReference type="Proteomes" id="UP000005143"/>
    </source>
</evidence>
<dbReference type="EMBL" id="AGUD01000292">
    <property type="protein sequence ID" value="EHN09398.1"/>
    <property type="molecule type" value="Genomic_DNA"/>
</dbReference>
<reference evidence="1 2" key="1">
    <citation type="journal article" date="2013" name="Biodegradation">
        <title>Quantitative proteomic analysis of ibuprofen-degrading Patulibacter sp. strain I11.</title>
        <authorList>
            <person name="Almeida B."/>
            <person name="Kjeldal H."/>
            <person name="Lolas I."/>
            <person name="Knudsen A.D."/>
            <person name="Carvalho G."/>
            <person name="Nielsen K.L."/>
            <person name="Barreto Crespo M.T."/>
            <person name="Stensballe A."/>
            <person name="Nielsen J.L."/>
        </authorList>
    </citation>
    <scope>NUCLEOTIDE SEQUENCE [LARGE SCALE GENOMIC DNA]</scope>
    <source>
        <strain evidence="1 2">I11</strain>
    </source>
</reference>
<proteinExistence type="predicted"/>
<keyword evidence="2" id="KW-1185">Reference proteome</keyword>
<dbReference type="Proteomes" id="UP000005143">
    <property type="component" value="Unassembled WGS sequence"/>
</dbReference>
<organism evidence="1 2">
    <name type="scientific">Patulibacter medicamentivorans</name>
    <dbReference type="NCBI Taxonomy" id="1097667"/>
    <lineage>
        <taxon>Bacteria</taxon>
        <taxon>Bacillati</taxon>
        <taxon>Actinomycetota</taxon>
        <taxon>Thermoleophilia</taxon>
        <taxon>Solirubrobacterales</taxon>
        <taxon>Patulibacteraceae</taxon>
        <taxon>Patulibacter</taxon>
    </lineage>
</organism>
<gene>
    <name evidence="1" type="ORF">PAI11_37320</name>
</gene>
<dbReference type="AlphaFoldDB" id="H0EA58"/>